<gene>
    <name evidence="2" type="ORF">HETIRDRAFT_223949</name>
</gene>
<dbReference type="InParanoid" id="W4JPW0"/>
<organism evidence="2 3">
    <name type="scientific">Heterobasidion irregulare (strain TC 32-1)</name>
    <dbReference type="NCBI Taxonomy" id="747525"/>
    <lineage>
        <taxon>Eukaryota</taxon>
        <taxon>Fungi</taxon>
        <taxon>Dikarya</taxon>
        <taxon>Basidiomycota</taxon>
        <taxon>Agaricomycotina</taxon>
        <taxon>Agaricomycetes</taxon>
        <taxon>Russulales</taxon>
        <taxon>Bondarzewiaceae</taxon>
        <taxon>Heterobasidion</taxon>
        <taxon>Heterobasidion annosum species complex</taxon>
    </lineage>
</organism>
<protein>
    <submittedName>
        <fullName evidence="2">Uncharacterized protein</fullName>
    </submittedName>
</protein>
<accession>W4JPW0</accession>
<dbReference type="Proteomes" id="UP000030671">
    <property type="component" value="Unassembled WGS sequence"/>
</dbReference>
<feature type="non-terminal residue" evidence="2">
    <location>
        <position position="51"/>
    </location>
</feature>
<evidence type="ECO:0000256" key="1">
    <source>
        <dbReference type="SAM" id="MobiDB-lite"/>
    </source>
</evidence>
<dbReference type="KEGG" id="hir:HETIRDRAFT_223949"/>
<dbReference type="HOGENOM" id="CLU_3111947_0_0_1"/>
<name>W4JPW0_HETIT</name>
<evidence type="ECO:0000313" key="2">
    <source>
        <dbReference type="EMBL" id="ETW75607.1"/>
    </source>
</evidence>
<feature type="non-terminal residue" evidence="2">
    <location>
        <position position="1"/>
    </location>
</feature>
<proteinExistence type="predicted"/>
<dbReference type="AlphaFoldDB" id="W4JPW0"/>
<feature type="region of interest" description="Disordered" evidence="1">
    <location>
        <begin position="1"/>
        <end position="26"/>
    </location>
</feature>
<sequence>RSANHRGPCRQLRAGVPIHPAPHPSSPRVPFCGLSCSLTLRHPPSNTTSTH</sequence>
<dbReference type="RefSeq" id="XP_009553003.1">
    <property type="nucleotide sequence ID" value="XM_009554708.1"/>
</dbReference>
<dbReference type="EMBL" id="KI925466">
    <property type="protein sequence ID" value="ETW75607.1"/>
    <property type="molecule type" value="Genomic_DNA"/>
</dbReference>
<reference evidence="2 3" key="1">
    <citation type="journal article" date="2012" name="New Phytol.">
        <title>Insight into trade-off between wood decay and parasitism from the genome of a fungal forest pathogen.</title>
        <authorList>
            <person name="Olson A."/>
            <person name="Aerts A."/>
            <person name="Asiegbu F."/>
            <person name="Belbahri L."/>
            <person name="Bouzid O."/>
            <person name="Broberg A."/>
            <person name="Canback B."/>
            <person name="Coutinho P.M."/>
            <person name="Cullen D."/>
            <person name="Dalman K."/>
            <person name="Deflorio G."/>
            <person name="van Diepen L.T."/>
            <person name="Dunand C."/>
            <person name="Duplessis S."/>
            <person name="Durling M."/>
            <person name="Gonthier P."/>
            <person name="Grimwood J."/>
            <person name="Fossdal C.G."/>
            <person name="Hansson D."/>
            <person name="Henrissat B."/>
            <person name="Hietala A."/>
            <person name="Himmelstrand K."/>
            <person name="Hoffmeister D."/>
            <person name="Hogberg N."/>
            <person name="James T.Y."/>
            <person name="Karlsson M."/>
            <person name="Kohler A."/>
            <person name="Kues U."/>
            <person name="Lee Y.H."/>
            <person name="Lin Y.C."/>
            <person name="Lind M."/>
            <person name="Lindquist E."/>
            <person name="Lombard V."/>
            <person name="Lucas S."/>
            <person name="Lunden K."/>
            <person name="Morin E."/>
            <person name="Murat C."/>
            <person name="Park J."/>
            <person name="Raffaello T."/>
            <person name="Rouze P."/>
            <person name="Salamov A."/>
            <person name="Schmutz J."/>
            <person name="Solheim H."/>
            <person name="Stahlberg J."/>
            <person name="Velez H."/>
            <person name="de Vries R.P."/>
            <person name="Wiebenga A."/>
            <person name="Woodward S."/>
            <person name="Yakovlev I."/>
            <person name="Garbelotto M."/>
            <person name="Martin F."/>
            <person name="Grigoriev I.V."/>
            <person name="Stenlid J."/>
        </authorList>
    </citation>
    <scope>NUCLEOTIDE SEQUENCE [LARGE SCALE GENOMIC DNA]</scope>
    <source>
        <strain evidence="2 3">TC 32-1</strain>
    </source>
</reference>
<evidence type="ECO:0000313" key="3">
    <source>
        <dbReference type="Proteomes" id="UP000030671"/>
    </source>
</evidence>
<dbReference type="GeneID" id="20668678"/>
<keyword evidence="3" id="KW-1185">Reference proteome</keyword>